<dbReference type="PROSITE" id="PS51198">
    <property type="entry name" value="UVRD_HELICASE_ATP_BIND"/>
    <property type="match status" value="1"/>
</dbReference>
<sequence length="705" mass="76695">MVDAVAGKAGQIASEQRSIEVMYARLDQKKADAIVASEEAMAPSIDGAESRWARDDMVRRTAGTLGVLELAERSLCFGRIDSADGKALHVGRIGLRSKSGEILLVDWRAEAARPFYAATMASPLGLRRRRHLRVEDRRVVDVSDELFDGTGPTSADVVSDGPLVLALGAARTGRMREAAATLQREQDEIVRSGHRGIMVVDGGPGTGKTIVALHRAAYVLYAFPTIAERGVLVFGPNRRFLAYISDVLPSLGENNVQLATGPDLLGVEATRSESDAVARAKGRRLLAEALARRVRDRQPHGVPLRFTTAHGAVTLDASRVDAARRSALQGGIGHNRGRALFLEHVVDDLVDELEQQTARDMSDFEDELKNVGVDLDRMFAPQPGYAESEEADSRSDGLEIDWDRIRDDLLGDISIDRTIAQVWPRLRADDVLRELLTDPEVLAEAAPELSDEQIDSIGAGAQAGWSRADLPLLDEARAQVDGLPEITYGHVVVDEAQQLSEMEWRMLMHRCPSRSMTIVGDLAQAGPTSSIARWEDALEPFVEGRFTHHTLTVNYRTTAEILEATKPILAQIAPAQSLSYSIRRGEAPINLTVAAAEIDDAVADIVTQSARDHPDELVGIVAATQHARRIESGPLDARAAIVSATDARGLEFDTVIIIDPDEIQQESESGLRDLYVAQTRATKRLITLTITAAESAPSRCRSSRS</sequence>
<name>A0A2A9DSX5_9MICO</name>
<dbReference type="GO" id="GO:0003677">
    <property type="term" value="F:DNA binding"/>
    <property type="evidence" value="ECO:0007669"/>
    <property type="project" value="InterPro"/>
</dbReference>
<evidence type="ECO:0000256" key="2">
    <source>
        <dbReference type="ARBA" id="ARBA00022801"/>
    </source>
</evidence>
<dbReference type="GO" id="GO:0005524">
    <property type="term" value="F:ATP binding"/>
    <property type="evidence" value="ECO:0007669"/>
    <property type="project" value="UniProtKB-UniRule"/>
</dbReference>
<keyword evidence="3 5" id="KW-0347">Helicase</keyword>
<evidence type="ECO:0000256" key="3">
    <source>
        <dbReference type="ARBA" id="ARBA00022806"/>
    </source>
</evidence>
<accession>A0A2A9DSX5</accession>
<dbReference type="GO" id="GO:0005829">
    <property type="term" value="C:cytosol"/>
    <property type="evidence" value="ECO:0007669"/>
    <property type="project" value="TreeGrafter"/>
</dbReference>
<evidence type="ECO:0000259" key="6">
    <source>
        <dbReference type="PROSITE" id="PS51198"/>
    </source>
</evidence>
<feature type="binding site" evidence="5">
    <location>
        <begin position="202"/>
        <end position="209"/>
    </location>
    <ligand>
        <name>ATP</name>
        <dbReference type="ChEBI" id="CHEBI:30616"/>
    </ligand>
</feature>
<dbReference type="AlphaFoldDB" id="A0A2A9DSX5"/>
<evidence type="ECO:0000313" key="8">
    <source>
        <dbReference type="Proteomes" id="UP000221369"/>
    </source>
</evidence>
<dbReference type="InterPro" id="IPR027417">
    <property type="entry name" value="P-loop_NTPase"/>
</dbReference>
<keyword evidence="4 5" id="KW-0067">ATP-binding</keyword>
<keyword evidence="1 5" id="KW-0547">Nucleotide-binding</keyword>
<dbReference type="Pfam" id="PF01443">
    <property type="entry name" value="Viral_helicase1"/>
    <property type="match status" value="1"/>
</dbReference>
<dbReference type="InterPro" id="IPR014016">
    <property type="entry name" value="UvrD-like_ATP-bd"/>
</dbReference>
<keyword evidence="8" id="KW-1185">Reference proteome</keyword>
<dbReference type="PANTHER" id="PTHR11070:SF45">
    <property type="entry name" value="DNA 3'-5' HELICASE"/>
    <property type="match status" value="1"/>
</dbReference>
<dbReference type="PANTHER" id="PTHR11070">
    <property type="entry name" value="UVRD / RECB / PCRA DNA HELICASE FAMILY MEMBER"/>
    <property type="match status" value="1"/>
</dbReference>
<dbReference type="RefSeq" id="WP_211288401.1">
    <property type="nucleotide sequence ID" value="NZ_PDJE01000001.1"/>
</dbReference>
<protein>
    <submittedName>
        <fullName evidence="7">DNA helicase IV</fullName>
    </submittedName>
</protein>
<evidence type="ECO:0000256" key="1">
    <source>
        <dbReference type="ARBA" id="ARBA00022741"/>
    </source>
</evidence>
<keyword evidence="2 5" id="KW-0378">Hydrolase</keyword>
<dbReference type="Gene3D" id="3.40.50.300">
    <property type="entry name" value="P-loop containing nucleotide triphosphate hydrolases"/>
    <property type="match status" value="3"/>
</dbReference>
<dbReference type="SUPFAM" id="SSF52540">
    <property type="entry name" value="P-loop containing nucleoside triphosphate hydrolases"/>
    <property type="match status" value="1"/>
</dbReference>
<organism evidence="7 8">
    <name type="scientific">Paramicrobacterium agarici</name>
    <dbReference type="NCBI Taxonomy" id="630514"/>
    <lineage>
        <taxon>Bacteria</taxon>
        <taxon>Bacillati</taxon>
        <taxon>Actinomycetota</taxon>
        <taxon>Actinomycetes</taxon>
        <taxon>Micrococcales</taxon>
        <taxon>Microbacteriaceae</taxon>
        <taxon>Paramicrobacterium</taxon>
    </lineage>
</organism>
<reference evidence="7 8" key="1">
    <citation type="submission" date="2017-10" db="EMBL/GenBank/DDBJ databases">
        <title>Sequencing the genomes of 1000 actinobacteria strains.</title>
        <authorList>
            <person name="Klenk H.-P."/>
        </authorList>
    </citation>
    <scope>NUCLEOTIDE SEQUENCE [LARGE SCALE GENOMIC DNA]</scope>
    <source>
        <strain evidence="7 8">DSM 21798</strain>
    </source>
</reference>
<dbReference type="GO" id="GO:0000725">
    <property type="term" value="P:recombinational repair"/>
    <property type="evidence" value="ECO:0007669"/>
    <property type="project" value="TreeGrafter"/>
</dbReference>
<evidence type="ECO:0000256" key="5">
    <source>
        <dbReference type="PROSITE-ProRule" id="PRU00560"/>
    </source>
</evidence>
<proteinExistence type="predicted"/>
<comment type="caution">
    <text evidence="7">The sequence shown here is derived from an EMBL/GenBank/DDBJ whole genome shotgun (WGS) entry which is preliminary data.</text>
</comment>
<evidence type="ECO:0000256" key="4">
    <source>
        <dbReference type="ARBA" id="ARBA00022840"/>
    </source>
</evidence>
<feature type="domain" description="UvrD-like helicase ATP-binding" evidence="6">
    <location>
        <begin position="181"/>
        <end position="558"/>
    </location>
</feature>
<evidence type="ECO:0000313" key="7">
    <source>
        <dbReference type="EMBL" id="PFG29255.1"/>
    </source>
</evidence>
<dbReference type="Proteomes" id="UP000221369">
    <property type="component" value="Unassembled WGS sequence"/>
</dbReference>
<dbReference type="InterPro" id="IPR027351">
    <property type="entry name" value="(+)RNA_virus_helicase_core_dom"/>
</dbReference>
<gene>
    <name evidence="7" type="ORF">ATJ78_0155</name>
</gene>
<dbReference type="InterPro" id="IPR000212">
    <property type="entry name" value="DNA_helicase_UvrD/REP"/>
</dbReference>
<dbReference type="GO" id="GO:0043138">
    <property type="term" value="F:3'-5' DNA helicase activity"/>
    <property type="evidence" value="ECO:0007669"/>
    <property type="project" value="TreeGrafter"/>
</dbReference>
<dbReference type="GO" id="GO:0016787">
    <property type="term" value="F:hydrolase activity"/>
    <property type="evidence" value="ECO:0007669"/>
    <property type="project" value="UniProtKB-UniRule"/>
</dbReference>
<dbReference type="EMBL" id="PDJE01000001">
    <property type="protein sequence ID" value="PFG29255.1"/>
    <property type="molecule type" value="Genomic_DNA"/>
</dbReference>